<dbReference type="SFLD" id="SFLDS00029">
    <property type="entry name" value="Radical_SAM"/>
    <property type="match status" value="1"/>
</dbReference>
<evidence type="ECO:0000256" key="2">
    <source>
        <dbReference type="ARBA" id="ARBA00022485"/>
    </source>
</evidence>
<name>A0A6G3ZV28_9BACL</name>
<evidence type="ECO:0000256" key="7">
    <source>
        <dbReference type="SAM" id="MobiDB-lite"/>
    </source>
</evidence>
<dbReference type="PANTHER" id="PTHR43787">
    <property type="entry name" value="FEMO COFACTOR BIOSYNTHESIS PROTEIN NIFB-RELATED"/>
    <property type="match status" value="1"/>
</dbReference>
<dbReference type="RefSeq" id="WP_163943385.1">
    <property type="nucleotide sequence ID" value="NZ_JAAIKC010000001.1"/>
</dbReference>
<dbReference type="Gene3D" id="3.20.20.70">
    <property type="entry name" value="Aldolase class I"/>
    <property type="match status" value="1"/>
</dbReference>
<evidence type="ECO:0000256" key="1">
    <source>
        <dbReference type="ARBA" id="ARBA00001966"/>
    </source>
</evidence>
<keyword evidence="4" id="KW-0479">Metal-binding</keyword>
<evidence type="ECO:0000256" key="6">
    <source>
        <dbReference type="ARBA" id="ARBA00023014"/>
    </source>
</evidence>
<dbReference type="GO" id="GO:0046872">
    <property type="term" value="F:metal ion binding"/>
    <property type="evidence" value="ECO:0007669"/>
    <property type="project" value="UniProtKB-KW"/>
</dbReference>
<keyword evidence="2" id="KW-0004">4Fe-4S</keyword>
<dbReference type="PANTHER" id="PTHR43787:SF3">
    <property type="entry name" value="ARYLSULFATASE REGULATORY PROTEIN"/>
    <property type="match status" value="1"/>
</dbReference>
<reference evidence="9" key="1">
    <citation type="submission" date="2020-02" db="EMBL/GenBank/DDBJ databases">
        <authorList>
            <person name="Shen X.-R."/>
            <person name="Zhang Y.-X."/>
        </authorList>
    </citation>
    <scope>NUCLEOTIDE SEQUENCE</scope>
    <source>
        <strain evidence="9">SYP-B3998</strain>
    </source>
</reference>
<dbReference type="GO" id="GO:0003824">
    <property type="term" value="F:catalytic activity"/>
    <property type="evidence" value="ECO:0007669"/>
    <property type="project" value="InterPro"/>
</dbReference>
<dbReference type="GO" id="GO:0051539">
    <property type="term" value="F:4 iron, 4 sulfur cluster binding"/>
    <property type="evidence" value="ECO:0007669"/>
    <property type="project" value="UniProtKB-KW"/>
</dbReference>
<protein>
    <submittedName>
        <fullName evidence="9">Radical SAM protein</fullName>
    </submittedName>
</protein>
<sequence>MALSGCWVPSRYTISTRVKGKGSVLYNSYTGAIAAADSEEYETVLGLLDKETLSVEQSSLVDSLCDAGFLVPAGTDELLKAQALHNAMKSSKSMHLVIMPTEACNFRCTYCYQKFSNGAMSRQTIDGLKAYIRHIASEIDHLAVSWFGGEPLLVPEIIAELSDSFLESCSRYGVGYSADMSTNGYFLTMERFAEMLERNVCRFMITLDGVGTIHDNRRKLRGGGRTYEAIISNLKTICSVDAQFKIDIRVNYDEDNKEEVPELLDELSTWFGGDERFQIMVRPVGRWGGPNDDLIPVCDRTAAETNLWELTEYGLLKGLPLSESIVDVLMPAGAVCYAAKPNSLVIGADGRLYKCSVALDDEVNQVGWLLGDGSLELDMNKISLWTSSGEERDVVCRACHFRPACQGNHCPLYRMRTGKRPCPHEKRKIKRVLELLWKNHDQREGGGDQDEVDSACRISGTSREDG</sequence>
<evidence type="ECO:0000259" key="8">
    <source>
        <dbReference type="PROSITE" id="PS51918"/>
    </source>
</evidence>
<dbReference type="Pfam" id="PF04055">
    <property type="entry name" value="Radical_SAM"/>
    <property type="match status" value="1"/>
</dbReference>
<gene>
    <name evidence="9" type="ORF">GK047_07710</name>
</gene>
<dbReference type="SUPFAM" id="SSF102114">
    <property type="entry name" value="Radical SAM enzymes"/>
    <property type="match status" value="1"/>
</dbReference>
<proteinExistence type="predicted"/>
<evidence type="ECO:0000256" key="3">
    <source>
        <dbReference type="ARBA" id="ARBA00022691"/>
    </source>
</evidence>
<dbReference type="InterPro" id="IPR007197">
    <property type="entry name" value="rSAM"/>
</dbReference>
<dbReference type="InterPro" id="IPR023885">
    <property type="entry name" value="4Fe4S-binding_SPASM_dom"/>
</dbReference>
<evidence type="ECO:0000256" key="5">
    <source>
        <dbReference type="ARBA" id="ARBA00023004"/>
    </source>
</evidence>
<comment type="caution">
    <text evidence="9">The sequence shown here is derived from an EMBL/GenBank/DDBJ whole genome shotgun (WGS) entry which is preliminary data.</text>
</comment>
<keyword evidence="3" id="KW-0949">S-adenosyl-L-methionine</keyword>
<dbReference type="UniPathway" id="UPA00782"/>
<evidence type="ECO:0000256" key="4">
    <source>
        <dbReference type="ARBA" id="ARBA00022723"/>
    </source>
</evidence>
<dbReference type="NCBIfam" id="TIGR04085">
    <property type="entry name" value="rSAM_more_4Fe4S"/>
    <property type="match status" value="1"/>
</dbReference>
<keyword evidence="6" id="KW-0411">Iron-sulfur</keyword>
<evidence type="ECO:0000313" key="9">
    <source>
        <dbReference type="EMBL" id="NEW05898.1"/>
    </source>
</evidence>
<dbReference type="InterPro" id="IPR013785">
    <property type="entry name" value="Aldolase_TIM"/>
</dbReference>
<dbReference type="SFLD" id="SFLDG01067">
    <property type="entry name" value="SPASM/twitch_domain_containing"/>
    <property type="match status" value="1"/>
</dbReference>
<dbReference type="CDD" id="cd01335">
    <property type="entry name" value="Radical_SAM"/>
    <property type="match status" value="1"/>
</dbReference>
<dbReference type="InterPro" id="IPR058240">
    <property type="entry name" value="rSAM_sf"/>
</dbReference>
<dbReference type="AlphaFoldDB" id="A0A6G3ZV28"/>
<accession>A0A6G3ZV28</accession>
<keyword evidence="5" id="KW-0408">Iron</keyword>
<organism evidence="9">
    <name type="scientific">Paenibacillus sp. SYP-B3998</name>
    <dbReference type="NCBI Taxonomy" id="2678564"/>
    <lineage>
        <taxon>Bacteria</taxon>
        <taxon>Bacillati</taxon>
        <taxon>Bacillota</taxon>
        <taxon>Bacilli</taxon>
        <taxon>Bacillales</taxon>
        <taxon>Paenibacillaceae</taxon>
        <taxon>Paenibacillus</taxon>
    </lineage>
</organism>
<comment type="cofactor">
    <cofactor evidence="1">
        <name>[4Fe-4S] cluster</name>
        <dbReference type="ChEBI" id="CHEBI:49883"/>
    </cofactor>
</comment>
<feature type="region of interest" description="Disordered" evidence="7">
    <location>
        <begin position="442"/>
        <end position="466"/>
    </location>
</feature>
<feature type="domain" description="Radical SAM core" evidence="8">
    <location>
        <begin position="88"/>
        <end position="317"/>
    </location>
</feature>
<dbReference type="EMBL" id="JAAIKC010000001">
    <property type="protein sequence ID" value="NEW05898.1"/>
    <property type="molecule type" value="Genomic_DNA"/>
</dbReference>
<dbReference type="PROSITE" id="PS51918">
    <property type="entry name" value="RADICAL_SAM"/>
    <property type="match status" value="1"/>
</dbReference>